<feature type="region of interest" description="Disordered" evidence="1">
    <location>
        <begin position="1"/>
        <end position="21"/>
    </location>
</feature>
<sequence>MGSSVAKQNQNPPDGEDPLRDYATEINFPSNISNPCSNMLLAYMDGNYYPCIIVNRARNIANGYLVFFLHSQCETEIPSCNVIGNFKALQDCVVSFSHDGKLYLGKVFKTSSNEETKTPNFFINCEDQCRWISLPFIFLTPAQAKQLSC</sequence>
<name>A0AAR5QAA9_DENPD</name>
<organism evidence="2 3">
    <name type="scientific">Dendroctonus ponderosae</name>
    <name type="common">Mountain pine beetle</name>
    <dbReference type="NCBI Taxonomy" id="77166"/>
    <lineage>
        <taxon>Eukaryota</taxon>
        <taxon>Metazoa</taxon>
        <taxon>Ecdysozoa</taxon>
        <taxon>Arthropoda</taxon>
        <taxon>Hexapoda</taxon>
        <taxon>Insecta</taxon>
        <taxon>Pterygota</taxon>
        <taxon>Neoptera</taxon>
        <taxon>Endopterygota</taxon>
        <taxon>Coleoptera</taxon>
        <taxon>Polyphaga</taxon>
        <taxon>Cucujiformia</taxon>
        <taxon>Curculionidae</taxon>
        <taxon>Scolytinae</taxon>
        <taxon>Dendroctonus</taxon>
    </lineage>
</organism>
<evidence type="ECO:0000313" key="3">
    <source>
        <dbReference type="Proteomes" id="UP000019118"/>
    </source>
</evidence>
<proteinExistence type="predicted"/>
<protein>
    <submittedName>
        <fullName evidence="2">Uncharacterized protein</fullName>
    </submittedName>
</protein>
<dbReference type="KEGG" id="dpa:109544436"/>
<evidence type="ECO:0000313" key="2">
    <source>
        <dbReference type="EnsemblMetazoa" id="XP_019770158.1"/>
    </source>
</evidence>
<keyword evidence="3" id="KW-1185">Reference proteome</keyword>
<accession>A0AAR5QAA9</accession>
<dbReference type="AlphaFoldDB" id="A0AAR5QAA9"/>
<reference evidence="3" key="1">
    <citation type="journal article" date="2013" name="Genome Biol.">
        <title>Draft genome of the mountain pine beetle, Dendroctonus ponderosae Hopkins, a major forest pest.</title>
        <authorList>
            <person name="Keeling C.I."/>
            <person name="Yuen M.M."/>
            <person name="Liao N.Y."/>
            <person name="Docking T.R."/>
            <person name="Chan S.K."/>
            <person name="Taylor G.A."/>
            <person name="Palmquist D.L."/>
            <person name="Jackman S.D."/>
            <person name="Nguyen A."/>
            <person name="Li M."/>
            <person name="Henderson H."/>
            <person name="Janes J.K."/>
            <person name="Zhao Y."/>
            <person name="Pandoh P."/>
            <person name="Moore R."/>
            <person name="Sperling F.A."/>
            <person name="Huber D.P."/>
            <person name="Birol I."/>
            <person name="Jones S.J."/>
            <person name="Bohlmann J."/>
        </authorList>
    </citation>
    <scope>NUCLEOTIDE SEQUENCE</scope>
</reference>
<reference evidence="2" key="2">
    <citation type="submission" date="2024-08" db="UniProtKB">
        <authorList>
            <consortium name="EnsemblMetazoa"/>
        </authorList>
    </citation>
    <scope>IDENTIFICATION</scope>
</reference>
<dbReference type="EnsemblMetazoa" id="XM_019914599.1">
    <property type="protein sequence ID" value="XP_019770158.1"/>
    <property type="gene ID" value="LOC109544436"/>
</dbReference>
<dbReference type="GeneID" id="109544436"/>
<evidence type="ECO:0000256" key="1">
    <source>
        <dbReference type="SAM" id="MobiDB-lite"/>
    </source>
</evidence>
<dbReference type="RefSeq" id="XP_019770158.1">
    <property type="nucleotide sequence ID" value="XM_019914599.2"/>
</dbReference>
<dbReference type="Proteomes" id="UP000019118">
    <property type="component" value="Unassembled WGS sequence"/>
</dbReference>
<feature type="compositionally biased region" description="Polar residues" evidence="1">
    <location>
        <begin position="1"/>
        <end position="12"/>
    </location>
</feature>